<dbReference type="Pfam" id="PF03175">
    <property type="entry name" value="DNA_pol_B_2"/>
    <property type="match status" value="1"/>
</dbReference>
<evidence type="ECO:0000256" key="8">
    <source>
        <dbReference type="ARBA" id="ARBA00022932"/>
    </source>
</evidence>
<dbReference type="GO" id="GO:0003887">
    <property type="term" value="F:DNA-directed DNA polymerase activity"/>
    <property type="evidence" value="ECO:0007669"/>
    <property type="project" value="UniProtKB-KW"/>
</dbReference>
<keyword evidence="3" id="KW-0808">Transferase</keyword>
<dbReference type="InterPro" id="IPR043502">
    <property type="entry name" value="DNA/RNA_pol_sf"/>
</dbReference>
<evidence type="ECO:0000256" key="7">
    <source>
        <dbReference type="ARBA" id="ARBA00022801"/>
    </source>
</evidence>
<dbReference type="GO" id="GO:0000166">
    <property type="term" value="F:nucleotide binding"/>
    <property type="evidence" value="ECO:0007669"/>
    <property type="project" value="InterPro"/>
</dbReference>
<evidence type="ECO:0000256" key="2">
    <source>
        <dbReference type="ARBA" id="ARBA00012417"/>
    </source>
</evidence>
<keyword evidence="9" id="KW-1194">Viral DNA replication</keyword>
<evidence type="ECO:0000256" key="11">
    <source>
        <dbReference type="ARBA" id="ARBA00049244"/>
    </source>
</evidence>
<dbReference type="SUPFAM" id="SSF53098">
    <property type="entry name" value="Ribonuclease H-like"/>
    <property type="match status" value="1"/>
</dbReference>
<accession>A0A8S5QZ20</accession>
<evidence type="ECO:0000256" key="4">
    <source>
        <dbReference type="ARBA" id="ARBA00022695"/>
    </source>
</evidence>
<keyword evidence="5" id="KW-0235">DNA replication</keyword>
<dbReference type="InterPro" id="IPR004868">
    <property type="entry name" value="DNA-dir_DNA_pol_B_mt/vir"/>
</dbReference>
<name>A0A8S5QZ20_9CAUD</name>
<dbReference type="Gene3D" id="3.90.1600.10">
    <property type="entry name" value="Palm domain of DNA polymerase"/>
    <property type="match status" value="2"/>
</dbReference>
<dbReference type="GO" id="GO:0006260">
    <property type="term" value="P:DNA replication"/>
    <property type="evidence" value="ECO:0007669"/>
    <property type="project" value="UniProtKB-KW"/>
</dbReference>
<evidence type="ECO:0000259" key="12">
    <source>
        <dbReference type="Pfam" id="PF03175"/>
    </source>
</evidence>
<dbReference type="InterPro" id="IPR036397">
    <property type="entry name" value="RNaseH_sf"/>
</dbReference>
<keyword evidence="7" id="KW-0378">Hydrolase</keyword>
<proteinExistence type="inferred from homology"/>
<dbReference type="Gene3D" id="3.30.420.10">
    <property type="entry name" value="Ribonuclease H-like superfamily/Ribonuclease H"/>
    <property type="match status" value="1"/>
</dbReference>
<dbReference type="EC" id="2.7.7.7" evidence="2"/>
<evidence type="ECO:0000256" key="10">
    <source>
        <dbReference type="ARBA" id="ARBA00023125"/>
    </source>
</evidence>
<keyword evidence="10" id="KW-0238">DNA-binding</keyword>
<organism evidence="13">
    <name type="scientific">Podoviridae sp. cty7j44</name>
    <dbReference type="NCBI Taxonomy" id="2826593"/>
    <lineage>
        <taxon>Viruses</taxon>
        <taxon>Duplodnaviria</taxon>
        <taxon>Heunggongvirae</taxon>
        <taxon>Uroviricota</taxon>
        <taxon>Caudoviricetes</taxon>
    </lineage>
</organism>
<evidence type="ECO:0000256" key="5">
    <source>
        <dbReference type="ARBA" id="ARBA00022705"/>
    </source>
</evidence>
<reference evidence="13" key="1">
    <citation type="journal article" date="2021" name="Proc. Natl. Acad. Sci. U.S.A.">
        <title>A Catalog of Tens of Thousands of Viruses from Human Metagenomes Reveals Hidden Associations with Chronic Diseases.</title>
        <authorList>
            <person name="Tisza M.J."/>
            <person name="Buck C.B."/>
        </authorList>
    </citation>
    <scope>NUCLEOTIDE SEQUENCE</scope>
    <source>
        <strain evidence="13">Cty7j44</strain>
    </source>
</reference>
<keyword evidence="6" id="KW-0540">Nuclease</keyword>
<feature type="domain" description="DNA-directed DNA polymerase family B mitochondria/virus" evidence="12">
    <location>
        <begin position="188"/>
        <end position="487"/>
    </location>
</feature>
<evidence type="ECO:0000256" key="9">
    <source>
        <dbReference type="ARBA" id="ARBA00023109"/>
    </source>
</evidence>
<sequence>MREWIQTFSRTSALTHKYEVTKNVIDDLVYNIKKEDLITKNKIEYYNMPVAFDIESSSFYEFSQLNNENEKVAIMYEWCICICGKYIVGRQWEQFIYLCNELSERLDLCENRRIIVYVHNLSYEFQFLQFRFNWLQVFSLDKRKPVKALCEQGIEFRCSYLLSGYSLEKLSDQLTIYKVKKKVGDLNYDLVRTYKTILTEEEWEYCMIDTLVVVAYIDELITRNGTIADLPLTKTGFVRNYCRALCLHNKGENRDNDKYHKYRNLMKRLVINDSEEYNQLKRAFQGGYTHANARYMGKDIKDVDSFDFASSYPYVLLSEKFPMSRGTRVTVQSTEQFNEYLKYKCCVFDIEFENLQSKVKYDNYISKSHCWDISNAIVDNGRIASATKLKTTITDVDYRIIKSVYRWSNARITNMIVYEKDYLPKDLILGILKFFGDKTQLKGIAGKEEEYLQSKEYLNAIYGMMVTDICRDEITYLDGWEKDTPEIDEAIDKYNKSLRRFLFYPWGIYVTAYARRNLWSGILEFKEDYHYSDTDSLKVTNAQNHMKYIEGYNSMVLLKLKMAMEYHNIDISLTHPKNKKGVEKQIGIWEHDAHYTKFKTLGAKRYIIEEQASEDDIKYHPNHIYKGKFYNITVSGLNKFTVVPYLLKKSPTKIFKLFEEGLSIPPDYTGKLTHTYIDCLREGKIKDYRGVVADYHELSGTHLEKQDYTLSISTEYTSYIAGIRKEIC</sequence>
<dbReference type="GO" id="GO:0016787">
    <property type="term" value="F:hydrolase activity"/>
    <property type="evidence" value="ECO:0007669"/>
    <property type="project" value="UniProtKB-KW"/>
</dbReference>
<dbReference type="InterPro" id="IPR012337">
    <property type="entry name" value="RNaseH-like_sf"/>
</dbReference>
<dbReference type="EMBL" id="BK015767">
    <property type="protein sequence ID" value="DAE24099.1"/>
    <property type="molecule type" value="Genomic_DNA"/>
</dbReference>
<dbReference type="GO" id="GO:0039693">
    <property type="term" value="P:viral DNA genome replication"/>
    <property type="evidence" value="ECO:0007669"/>
    <property type="project" value="UniProtKB-KW"/>
</dbReference>
<keyword evidence="8" id="KW-0239">DNA-directed DNA polymerase</keyword>
<evidence type="ECO:0000313" key="13">
    <source>
        <dbReference type="EMBL" id="DAE24099.1"/>
    </source>
</evidence>
<dbReference type="GO" id="GO:0003677">
    <property type="term" value="F:DNA binding"/>
    <property type="evidence" value="ECO:0007669"/>
    <property type="project" value="UniProtKB-KW"/>
</dbReference>
<comment type="catalytic activity">
    <reaction evidence="11">
        <text>DNA(n) + a 2'-deoxyribonucleoside 5'-triphosphate = DNA(n+1) + diphosphate</text>
        <dbReference type="Rhea" id="RHEA:22508"/>
        <dbReference type="Rhea" id="RHEA-COMP:17339"/>
        <dbReference type="Rhea" id="RHEA-COMP:17340"/>
        <dbReference type="ChEBI" id="CHEBI:33019"/>
        <dbReference type="ChEBI" id="CHEBI:61560"/>
        <dbReference type="ChEBI" id="CHEBI:173112"/>
        <dbReference type="EC" id="2.7.7.7"/>
    </reaction>
</comment>
<evidence type="ECO:0000256" key="1">
    <source>
        <dbReference type="ARBA" id="ARBA00005755"/>
    </source>
</evidence>
<dbReference type="GO" id="GO:0004518">
    <property type="term" value="F:nuclease activity"/>
    <property type="evidence" value="ECO:0007669"/>
    <property type="project" value="UniProtKB-KW"/>
</dbReference>
<dbReference type="InterPro" id="IPR023211">
    <property type="entry name" value="DNA_pol_palm_dom_sf"/>
</dbReference>
<evidence type="ECO:0000256" key="3">
    <source>
        <dbReference type="ARBA" id="ARBA00022679"/>
    </source>
</evidence>
<comment type="similarity">
    <text evidence="1">Belongs to the DNA polymerase type-B family.</text>
</comment>
<evidence type="ECO:0000256" key="6">
    <source>
        <dbReference type="ARBA" id="ARBA00022722"/>
    </source>
</evidence>
<keyword evidence="4" id="KW-0548">Nucleotidyltransferase</keyword>
<protein>
    <recommendedName>
        <fullName evidence="2">DNA-directed DNA polymerase</fullName>
        <ecNumber evidence="2">2.7.7.7</ecNumber>
    </recommendedName>
</protein>
<dbReference type="SUPFAM" id="SSF56672">
    <property type="entry name" value="DNA/RNA polymerases"/>
    <property type="match status" value="1"/>
</dbReference>